<keyword evidence="3" id="KW-1185">Reference proteome</keyword>
<evidence type="ECO:0000256" key="1">
    <source>
        <dbReference type="SAM" id="MobiDB-lite"/>
    </source>
</evidence>
<accession>W7I5W1</accession>
<dbReference type="EMBL" id="KI966446">
    <property type="protein sequence ID" value="EWC44120.1"/>
    <property type="molecule type" value="Genomic_DNA"/>
</dbReference>
<dbReference type="AlphaFoldDB" id="W7I5W1"/>
<protein>
    <submittedName>
        <fullName evidence="2">Uncharacterized protein</fullName>
    </submittedName>
</protein>
<dbReference type="HOGENOM" id="CLU_2399666_0_0_1"/>
<organism evidence="2 3">
    <name type="scientific">Drechslerella stenobrocha 248</name>
    <dbReference type="NCBI Taxonomy" id="1043628"/>
    <lineage>
        <taxon>Eukaryota</taxon>
        <taxon>Fungi</taxon>
        <taxon>Dikarya</taxon>
        <taxon>Ascomycota</taxon>
        <taxon>Pezizomycotina</taxon>
        <taxon>Orbiliomycetes</taxon>
        <taxon>Orbiliales</taxon>
        <taxon>Orbiliaceae</taxon>
        <taxon>Drechslerella</taxon>
    </lineage>
</organism>
<evidence type="ECO:0000313" key="2">
    <source>
        <dbReference type="EMBL" id="EWC44120.1"/>
    </source>
</evidence>
<feature type="compositionally biased region" description="Basic and acidic residues" evidence="1">
    <location>
        <begin position="29"/>
        <end position="40"/>
    </location>
</feature>
<proteinExistence type="predicted"/>
<evidence type="ECO:0000313" key="3">
    <source>
        <dbReference type="Proteomes" id="UP000024837"/>
    </source>
</evidence>
<reference evidence="2 3" key="1">
    <citation type="submission" date="2013-05" db="EMBL/GenBank/DDBJ databases">
        <title>Drechslerella stenobrocha genome reveals carnivorous origination and mechanical trapping mechanism of predatory fungi.</title>
        <authorList>
            <person name="Liu X."/>
            <person name="Zhang W."/>
            <person name="Liu K."/>
        </authorList>
    </citation>
    <scope>NUCLEOTIDE SEQUENCE [LARGE SCALE GENOMIC DNA]</scope>
    <source>
        <strain evidence="2 3">248</strain>
    </source>
</reference>
<sequence length="93" mass="10044">MPVRPFAATRAHRLAFLVARPKHSSKVSPPDHDRSDRPDYSKTLLGQNLSPRQPPPPSRATKPVLVTSALAIGIYVVALSNKLLSAELAAPDI</sequence>
<dbReference type="Proteomes" id="UP000024837">
    <property type="component" value="Unassembled WGS sequence"/>
</dbReference>
<name>W7I5W1_9PEZI</name>
<gene>
    <name evidence="2" type="ORF">DRE_07177</name>
</gene>
<feature type="region of interest" description="Disordered" evidence="1">
    <location>
        <begin position="19"/>
        <end position="62"/>
    </location>
</feature>